<feature type="transmembrane region" description="Helical" evidence="21">
    <location>
        <begin position="599"/>
        <end position="622"/>
    </location>
</feature>
<keyword evidence="4" id="KW-0597">Phosphoprotein</keyword>
<dbReference type="FunFam" id="3.80.10.10:FF:000452">
    <property type="entry name" value="Probable LRR receptor-like serine/threonine-protein kinase RFK1"/>
    <property type="match status" value="1"/>
</dbReference>
<evidence type="ECO:0000256" key="5">
    <source>
        <dbReference type="ARBA" id="ARBA00022614"/>
    </source>
</evidence>
<dbReference type="SUPFAM" id="SSF52058">
    <property type="entry name" value="L domain-like"/>
    <property type="match status" value="1"/>
</dbReference>
<keyword evidence="15" id="KW-0675">Receptor</keyword>
<keyword evidence="11" id="KW-0418">Kinase</keyword>
<evidence type="ECO:0000256" key="14">
    <source>
        <dbReference type="ARBA" id="ARBA00023136"/>
    </source>
</evidence>
<feature type="region of interest" description="Disordered" evidence="20">
    <location>
        <begin position="973"/>
        <end position="1003"/>
    </location>
</feature>
<dbReference type="RefSeq" id="XP_021850794.1">
    <property type="nucleotide sequence ID" value="XM_021995102.2"/>
</dbReference>
<dbReference type="Pfam" id="PF13855">
    <property type="entry name" value="LRR_8"/>
    <property type="match status" value="1"/>
</dbReference>
<organism evidence="24 25">
    <name type="scientific">Spinacia oleracea</name>
    <name type="common">Spinach</name>
    <dbReference type="NCBI Taxonomy" id="3562"/>
    <lineage>
        <taxon>Eukaryota</taxon>
        <taxon>Viridiplantae</taxon>
        <taxon>Streptophyta</taxon>
        <taxon>Embryophyta</taxon>
        <taxon>Tracheophyta</taxon>
        <taxon>Spermatophyta</taxon>
        <taxon>Magnoliopsida</taxon>
        <taxon>eudicotyledons</taxon>
        <taxon>Gunneridae</taxon>
        <taxon>Pentapetalae</taxon>
        <taxon>Caryophyllales</taxon>
        <taxon>Chenopodiaceae</taxon>
        <taxon>Chenopodioideae</taxon>
        <taxon>Anserineae</taxon>
        <taxon>Spinacia</taxon>
    </lineage>
</organism>
<keyword evidence="13 21" id="KW-1133">Transmembrane helix</keyword>
<dbReference type="InterPro" id="IPR000719">
    <property type="entry name" value="Prot_kinase_dom"/>
</dbReference>
<protein>
    <recommendedName>
        <fullName evidence="2">non-specific serine/threonine protein kinase</fullName>
        <ecNumber evidence="2">2.7.11.1</ecNumber>
    </recommendedName>
</protein>
<dbReference type="FunFam" id="2.60.120.430:FF:000004">
    <property type="entry name" value="Putative leucine-rich repeat receptor-like serine/threonine-protein kinase"/>
    <property type="match status" value="1"/>
</dbReference>
<dbReference type="InterPro" id="IPR051824">
    <property type="entry name" value="LRR_Rcpt-Like_S/T_Kinase"/>
</dbReference>
<dbReference type="GO" id="GO:0004672">
    <property type="term" value="F:protein kinase activity"/>
    <property type="evidence" value="ECO:0000318"/>
    <property type="project" value="GO_Central"/>
</dbReference>
<dbReference type="GO" id="GO:0045088">
    <property type="term" value="P:regulation of innate immune response"/>
    <property type="evidence" value="ECO:0000318"/>
    <property type="project" value="GO_Central"/>
</dbReference>
<dbReference type="Gene3D" id="2.60.120.430">
    <property type="entry name" value="Galactose-binding lectin"/>
    <property type="match status" value="1"/>
</dbReference>
<evidence type="ECO:0000313" key="25">
    <source>
        <dbReference type="RefSeq" id="XP_021850794.1"/>
    </source>
</evidence>
<dbReference type="InterPro" id="IPR011009">
    <property type="entry name" value="Kinase-like_dom_sf"/>
</dbReference>
<feature type="domain" description="Protein kinase" evidence="23">
    <location>
        <begin position="659"/>
        <end position="935"/>
    </location>
</feature>
<dbReference type="InterPro" id="IPR021720">
    <property type="entry name" value="Malectin_dom"/>
</dbReference>
<comment type="catalytic activity">
    <reaction evidence="17">
        <text>L-threonyl-[protein] + ATP = O-phospho-L-threonyl-[protein] + ADP + H(+)</text>
        <dbReference type="Rhea" id="RHEA:46608"/>
        <dbReference type="Rhea" id="RHEA-COMP:11060"/>
        <dbReference type="Rhea" id="RHEA-COMP:11605"/>
        <dbReference type="ChEBI" id="CHEBI:15378"/>
        <dbReference type="ChEBI" id="CHEBI:30013"/>
        <dbReference type="ChEBI" id="CHEBI:30616"/>
        <dbReference type="ChEBI" id="CHEBI:61977"/>
        <dbReference type="ChEBI" id="CHEBI:456216"/>
        <dbReference type="EC" id="2.7.11.1"/>
    </reaction>
</comment>
<keyword evidence="9" id="KW-0677">Repeat</keyword>
<dbReference type="Gene3D" id="3.30.200.20">
    <property type="entry name" value="Phosphorylase Kinase, domain 1"/>
    <property type="match status" value="1"/>
</dbReference>
<dbReference type="Pfam" id="PF07714">
    <property type="entry name" value="PK_Tyr_Ser-Thr"/>
    <property type="match status" value="1"/>
</dbReference>
<feature type="compositionally biased region" description="Pro residues" evidence="20">
    <location>
        <begin position="990"/>
        <end position="1003"/>
    </location>
</feature>
<dbReference type="PANTHER" id="PTHR48006">
    <property type="entry name" value="LEUCINE-RICH REPEAT-CONTAINING PROTEIN DDB_G0281931-RELATED"/>
    <property type="match status" value="1"/>
</dbReference>
<dbReference type="Gene3D" id="1.10.510.10">
    <property type="entry name" value="Transferase(Phosphotransferase) domain 1"/>
    <property type="match status" value="1"/>
</dbReference>
<evidence type="ECO:0000256" key="13">
    <source>
        <dbReference type="ARBA" id="ARBA00022989"/>
    </source>
</evidence>
<evidence type="ECO:0000256" key="2">
    <source>
        <dbReference type="ARBA" id="ARBA00012513"/>
    </source>
</evidence>
<dbReference type="PROSITE" id="PS00107">
    <property type="entry name" value="PROTEIN_KINASE_ATP"/>
    <property type="match status" value="1"/>
</dbReference>
<evidence type="ECO:0000256" key="19">
    <source>
        <dbReference type="PROSITE-ProRule" id="PRU10141"/>
    </source>
</evidence>
<dbReference type="OrthoDB" id="1938112at2759"/>
<evidence type="ECO:0000256" key="3">
    <source>
        <dbReference type="ARBA" id="ARBA00022527"/>
    </source>
</evidence>
<keyword evidence="16" id="KW-0325">Glycoprotein</keyword>
<dbReference type="Gene3D" id="3.80.10.10">
    <property type="entry name" value="Ribonuclease Inhibitor"/>
    <property type="match status" value="2"/>
</dbReference>
<dbReference type="FunFam" id="3.80.10.10:FF:000041">
    <property type="entry name" value="LRR receptor-like serine/threonine-protein kinase ERECTA"/>
    <property type="match status" value="1"/>
</dbReference>
<dbReference type="GeneID" id="110790323"/>
<proteinExistence type="predicted"/>
<evidence type="ECO:0000256" key="7">
    <source>
        <dbReference type="ARBA" id="ARBA00022692"/>
    </source>
</evidence>
<comment type="catalytic activity">
    <reaction evidence="18">
        <text>L-seryl-[protein] + ATP = O-phospho-L-seryl-[protein] + ADP + H(+)</text>
        <dbReference type="Rhea" id="RHEA:17989"/>
        <dbReference type="Rhea" id="RHEA-COMP:9863"/>
        <dbReference type="Rhea" id="RHEA-COMP:11604"/>
        <dbReference type="ChEBI" id="CHEBI:15378"/>
        <dbReference type="ChEBI" id="CHEBI:29999"/>
        <dbReference type="ChEBI" id="CHEBI:30616"/>
        <dbReference type="ChEBI" id="CHEBI:83421"/>
        <dbReference type="ChEBI" id="CHEBI:456216"/>
        <dbReference type="EC" id="2.7.11.1"/>
    </reaction>
</comment>
<dbReference type="SMART" id="SM00220">
    <property type="entry name" value="S_TKc"/>
    <property type="match status" value="1"/>
</dbReference>
<dbReference type="InterPro" id="IPR001245">
    <property type="entry name" value="Ser-Thr/Tyr_kinase_cat_dom"/>
</dbReference>
<dbReference type="EC" id="2.7.11.1" evidence="2"/>
<evidence type="ECO:0000256" key="22">
    <source>
        <dbReference type="SAM" id="SignalP"/>
    </source>
</evidence>
<evidence type="ECO:0000259" key="23">
    <source>
        <dbReference type="PROSITE" id="PS50011"/>
    </source>
</evidence>
<dbReference type="SUPFAM" id="SSF56112">
    <property type="entry name" value="Protein kinase-like (PK-like)"/>
    <property type="match status" value="1"/>
</dbReference>
<comment type="subcellular location">
    <subcellularLocation>
        <location evidence="1">Membrane</location>
        <topology evidence="1">Single-pass type I membrane protein</topology>
    </subcellularLocation>
</comment>
<dbReference type="PROSITE" id="PS00108">
    <property type="entry name" value="PROTEIN_KINASE_ST"/>
    <property type="match status" value="1"/>
</dbReference>
<evidence type="ECO:0000256" key="9">
    <source>
        <dbReference type="ARBA" id="ARBA00022737"/>
    </source>
</evidence>
<name>A0A9R0JXK4_SPIOL</name>
<gene>
    <name evidence="25" type="primary">LOC110790323</name>
</gene>
<feature type="binding site" evidence="19">
    <location>
        <position position="687"/>
    </location>
    <ligand>
        <name>ATP</name>
        <dbReference type="ChEBI" id="CHEBI:30616"/>
    </ligand>
</feature>
<evidence type="ECO:0000256" key="12">
    <source>
        <dbReference type="ARBA" id="ARBA00022840"/>
    </source>
</evidence>
<keyword evidence="6" id="KW-0808">Transferase</keyword>
<dbReference type="InterPro" id="IPR001611">
    <property type="entry name" value="Leu-rich_rpt"/>
</dbReference>
<dbReference type="CDD" id="cd14066">
    <property type="entry name" value="STKc_IRAK"/>
    <property type="match status" value="1"/>
</dbReference>
<dbReference type="KEGG" id="soe:110790323"/>
<feature type="chain" id="PRO_5040506318" description="non-specific serine/threonine protein kinase" evidence="22">
    <location>
        <begin position="32"/>
        <end position="1003"/>
    </location>
</feature>
<keyword evidence="7 21" id="KW-0812">Transmembrane</keyword>
<evidence type="ECO:0000256" key="16">
    <source>
        <dbReference type="ARBA" id="ARBA00023180"/>
    </source>
</evidence>
<dbReference type="Pfam" id="PF11721">
    <property type="entry name" value="Malectin"/>
    <property type="match status" value="1"/>
</dbReference>
<dbReference type="InterPro" id="IPR008271">
    <property type="entry name" value="Ser/Thr_kinase_AS"/>
</dbReference>
<dbReference type="PANTHER" id="PTHR48006:SF66">
    <property type="entry name" value="PROTEIN KINASE DOMAIN-CONTAINING PROTEIN"/>
    <property type="match status" value="1"/>
</dbReference>
<feature type="signal peptide" evidence="22">
    <location>
        <begin position="1"/>
        <end position="31"/>
    </location>
</feature>
<keyword evidence="14 21" id="KW-0472">Membrane</keyword>
<evidence type="ECO:0000256" key="15">
    <source>
        <dbReference type="ARBA" id="ARBA00023170"/>
    </source>
</evidence>
<dbReference type="AlphaFoldDB" id="A0A9R0JXK4"/>
<keyword evidence="8 22" id="KW-0732">Signal</keyword>
<dbReference type="PROSITE" id="PS50011">
    <property type="entry name" value="PROTEIN_KINASE_DOM"/>
    <property type="match status" value="1"/>
</dbReference>
<dbReference type="GO" id="GO:0004674">
    <property type="term" value="F:protein serine/threonine kinase activity"/>
    <property type="evidence" value="ECO:0007669"/>
    <property type="project" value="UniProtKB-KW"/>
</dbReference>
<keyword evidence="24" id="KW-1185">Reference proteome</keyword>
<keyword evidence="5" id="KW-0433">Leucine-rich repeat</keyword>
<dbReference type="Proteomes" id="UP000813463">
    <property type="component" value="Chromosome 5"/>
</dbReference>
<evidence type="ECO:0000256" key="21">
    <source>
        <dbReference type="SAM" id="Phobius"/>
    </source>
</evidence>
<reference evidence="25" key="2">
    <citation type="submission" date="2025-08" db="UniProtKB">
        <authorList>
            <consortium name="RefSeq"/>
        </authorList>
    </citation>
    <scope>IDENTIFICATION</scope>
    <source>
        <tissue evidence="25">Leaf</tissue>
    </source>
</reference>
<dbReference type="InterPro" id="IPR055414">
    <property type="entry name" value="LRR_R13L4/SHOC2-like"/>
</dbReference>
<dbReference type="InterPro" id="IPR032675">
    <property type="entry name" value="LRR_dom_sf"/>
</dbReference>
<evidence type="ECO:0000256" key="10">
    <source>
        <dbReference type="ARBA" id="ARBA00022741"/>
    </source>
</evidence>
<evidence type="ECO:0000256" key="1">
    <source>
        <dbReference type="ARBA" id="ARBA00004479"/>
    </source>
</evidence>
<dbReference type="InterPro" id="IPR017441">
    <property type="entry name" value="Protein_kinase_ATP_BS"/>
</dbReference>
<keyword evidence="10 19" id="KW-0547">Nucleotide-binding</keyword>
<sequence length="1003" mass="112245">MESSFHTVLIVFWVLFSLFGLSSELCQRTAAKEVEALREIAKELGKKDWNFNEDPCSNHTSWFSRGDPARQTYVNQVTCNCVSSRWHLTNISLKGQDLSGSLPKSLVKLPYLKTIDLSRNLLSGMLPDEWATMKLEFVSLMANQLSGQIPKFMGNITTLLYLSIESNSFSGTIPAELGKLVNLKHLFLNDNNLRGHLPIELTKLASLTELRVSSNNFSGQIPNYFHHWKQLEKLQIQGSGFDGPIPSSISLLTNLIELRISDLNGEGSEFPSLENLTGLSRLMLKSCKLYGTIPSYIQAMSRLKLLDLSFNKLNGSIPNELQFLNKLQNVYLSSNMLSGPIPSWITNKEDSSHIDLSYNHFDESSAPSSCNKETLNLYRSFSRGENLESSVCLKNFKCKARYSLHINCGGAETTVAKTTYQKDDERGGAAKFIPRRAEWGFSSSGEFWFSQLPSDYIAKGNSAIRLKDSNLYMRARLSATSLTYYASCLGKGNYTVTLHFCEIVFANNSYSSLGRRIFDIYIQDKLVRKNFNIVKEANGTNKIVKKVFPHIPVSDSLEIRFYYAGKGSTGIPVRGTYGPLVSAISVQSDFKPPLDKQKIIRILSGVAILILCTTILGGFILWRKHRSRDIASREQVLAGLDLQTGLFTFRQIKAATNNFSADSKIGEGGFGSVYLGILLDGAHIAVKQLSSRSKQGNQEFVNEIGMISGLRHPNLVRLYGCCVEGNQLFLIYEYMENNNLARVLFDNSQLKLNWLTRQKICIDVARGLTFLHEESTIKIVHRDIKATNILLDGDLNAKISDFGLARLDEGESTHISTRVAGTIGYMAPEYALWGYLTYKADVYSFGVLALEIVAGRSNTNFKPDDNYFCLLDWAFAVQQQNGNLMELVDPMLGTDYNTEQVLRMIKVALLCTNPSPAVRPVMSEVLRMLEGQMLVKELTLAPGLCNNDWFYEASKRYQDSTSDSETQTLIRFPNARNNANSLSDLSPIPTNHPKPPVIEPVQT</sequence>
<evidence type="ECO:0000256" key="4">
    <source>
        <dbReference type="ARBA" id="ARBA00022553"/>
    </source>
</evidence>
<evidence type="ECO:0000256" key="8">
    <source>
        <dbReference type="ARBA" id="ARBA00022729"/>
    </source>
</evidence>
<accession>A0A9R0JXK4</accession>
<evidence type="ECO:0000256" key="18">
    <source>
        <dbReference type="ARBA" id="ARBA00048679"/>
    </source>
</evidence>
<feature type="compositionally biased region" description="Polar residues" evidence="20">
    <location>
        <begin position="973"/>
        <end position="984"/>
    </location>
</feature>
<reference evidence="24" key="1">
    <citation type="journal article" date="2021" name="Nat. Commun.">
        <title>Genomic analyses provide insights into spinach domestication and the genetic basis of agronomic traits.</title>
        <authorList>
            <person name="Cai X."/>
            <person name="Sun X."/>
            <person name="Xu C."/>
            <person name="Sun H."/>
            <person name="Wang X."/>
            <person name="Ge C."/>
            <person name="Zhang Z."/>
            <person name="Wang Q."/>
            <person name="Fei Z."/>
            <person name="Jiao C."/>
            <person name="Wang Q."/>
        </authorList>
    </citation>
    <scope>NUCLEOTIDE SEQUENCE [LARGE SCALE GENOMIC DNA]</scope>
    <source>
        <strain evidence="24">cv. Varoflay</strain>
    </source>
</reference>
<evidence type="ECO:0000256" key="17">
    <source>
        <dbReference type="ARBA" id="ARBA00047899"/>
    </source>
</evidence>
<keyword evidence="12 19" id="KW-0067">ATP-binding</keyword>
<dbReference type="FunFam" id="3.30.200.20:FF:000217">
    <property type="entry name" value="probable LRR receptor-like serine/threonine-protein kinase At1g53430"/>
    <property type="match status" value="1"/>
</dbReference>
<dbReference type="FunFam" id="1.10.510.10:FF:000044">
    <property type="entry name" value="Putative LRR receptor-like serine/threonine-protein kinase"/>
    <property type="match status" value="1"/>
</dbReference>
<evidence type="ECO:0000256" key="11">
    <source>
        <dbReference type="ARBA" id="ARBA00022777"/>
    </source>
</evidence>
<evidence type="ECO:0000256" key="6">
    <source>
        <dbReference type="ARBA" id="ARBA00022679"/>
    </source>
</evidence>
<dbReference type="GO" id="GO:0005524">
    <property type="term" value="F:ATP binding"/>
    <property type="evidence" value="ECO:0007669"/>
    <property type="project" value="UniProtKB-UniRule"/>
</dbReference>
<dbReference type="Pfam" id="PF23598">
    <property type="entry name" value="LRR_14"/>
    <property type="match status" value="1"/>
</dbReference>
<evidence type="ECO:0000256" key="20">
    <source>
        <dbReference type="SAM" id="MobiDB-lite"/>
    </source>
</evidence>
<dbReference type="GO" id="GO:0016020">
    <property type="term" value="C:membrane"/>
    <property type="evidence" value="ECO:0007669"/>
    <property type="project" value="UniProtKB-SubCell"/>
</dbReference>
<evidence type="ECO:0000313" key="24">
    <source>
        <dbReference type="Proteomes" id="UP000813463"/>
    </source>
</evidence>
<keyword evidence="3" id="KW-0723">Serine/threonine-protein kinase</keyword>